<dbReference type="HAMAP" id="MF_00527">
    <property type="entry name" value="3MGH"/>
    <property type="match status" value="1"/>
</dbReference>
<evidence type="ECO:0000313" key="6">
    <source>
        <dbReference type="EMBL" id="MFC4819792.1"/>
    </source>
</evidence>
<keyword evidence="7" id="KW-1185">Reference proteome</keyword>
<dbReference type="InterPro" id="IPR003180">
    <property type="entry name" value="MPG"/>
</dbReference>
<dbReference type="SUPFAM" id="SSF50486">
    <property type="entry name" value="FMT C-terminal domain-like"/>
    <property type="match status" value="1"/>
</dbReference>
<dbReference type="InterPro" id="IPR011034">
    <property type="entry name" value="Formyl_transferase-like_C_sf"/>
</dbReference>
<gene>
    <name evidence="6" type="ORF">ACFO6Q_05630</name>
</gene>
<evidence type="ECO:0000256" key="4">
    <source>
        <dbReference type="ARBA" id="ARBA00023204"/>
    </source>
</evidence>
<keyword evidence="6" id="KW-0326">Glycosidase</keyword>
<evidence type="ECO:0000256" key="5">
    <source>
        <dbReference type="HAMAP-Rule" id="MF_00527"/>
    </source>
</evidence>
<proteinExistence type="inferred from homology"/>
<keyword evidence="4 5" id="KW-0234">DNA repair</keyword>
<keyword evidence="2 5" id="KW-0227">DNA damage</keyword>
<dbReference type="Proteomes" id="UP001595886">
    <property type="component" value="Unassembled WGS sequence"/>
</dbReference>
<evidence type="ECO:0000256" key="1">
    <source>
        <dbReference type="ARBA" id="ARBA00009232"/>
    </source>
</evidence>
<dbReference type="EC" id="3.2.2.-" evidence="5"/>
<dbReference type="InterPro" id="IPR036995">
    <property type="entry name" value="MPG_sf"/>
</dbReference>
<dbReference type="NCBIfam" id="TIGR00567">
    <property type="entry name" value="3mg"/>
    <property type="match status" value="1"/>
</dbReference>
<dbReference type="EMBL" id="JBHSHD010000005">
    <property type="protein sequence ID" value="MFC4819792.1"/>
    <property type="molecule type" value="Genomic_DNA"/>
</dbReference>
<name>A0ABV9QWE9_9GAMM</name>
<dbReference type="NCBIfam" id="NF002003">
    <property type="entry name" value="PRK00802.1-3"/>
    <property type="match status" value="1"/>
</dbReference>
<dbReference type="GO" id="GO:0016798">
    <property type="term" value="F:hydrolase activity, acting on glycosyl bonds"/>
    <property type="evidence" value="ECO:0007669"/>
    <property type="project" value="UniProtKB-KW"/>
</dbReference>
<evidence type="ECO:0000313" key="7">
    <source>
        <dbReference type="Proteomes" id="UP001595886"/>
    </source>
</evidence>
<dbReference type="PANTHER" id="PTHR10429:SF0">
    <property type="entry name" value="DNA-3-METHYLADENINE GLYCOSYLASE"/>
    <property type="match status" value="1"/>
</dbReference>
<dbReference type="CDD" id="cd00540">
    <property type="entry name" value="AAG"/>
    <property type="match status" value="1"/>
</dbReference>
<dbReference type="Pfam" id="PF02245">
    <property type="entry name" value="Pur_DNA_glyco"/>
    <property type="match status" value="1"/>
</dbReference>
<comment type="similarity">
    <text evidence="1 5">Belongs to the DNA glycosylase MPG family.</text>
</comment>
<evidence type="ECO:0000256" key="2">
    <source>
        <dbReference type="ARBA" id="ARBA00022763"/>
    </source>
</evidence>
<protein>
    <recommendedName>
        <fullName evidence="5">Putative 3-methyladenine DNA glycosylase</fullName>
        <ecNumber evidence="5">3.2.2.-</ecNumber>
    </recommendedName>
</protein>
<sequence>MPRRAAPPIAEPDVLPRTFYGRDPREVAPDLLNKILLGPDGRAGRIVETEAYCGAIDAAAHSFRGRTARNATMFGPPGHLYVYFTYGMHWCANATCGDGTAVLLRALEPLRGLERMRLARPRARSDRELCSGPARLCQALGIDGADDGVDLLDGRLRIADDGTPPPREPAVGPRVGITRAVELPWRWYVPGNAHVSRP</sequence>
<accession>A0ABV9QWE9</accession>
<comment type="caution">
    <text evidence="6">The sequence shown here is derived from an EMBL/GenBank/DDBJ whole genome shotgun (WGS) entry which is preliminary data.</text>
</comment>
<dbReference type="RefSeq" id="WP_380019585.1">
    <property type="nucleotide sequence ID" value="NZ_JBHSHD010000005.1"/>
</dbReference>
<dbReference type="Gene3D" id="3.10.300.10">
    <property type="entry name" value="Methylpurine-DNA glycosylase (MPG)"/>
    <property type="match status" value="1"/>
</dbReference>
<evidence type="ECO:0000256" key="3">
    <source>
        <dbReference type="ARBA" id="ARBA00022801"/>
    </source>
</evidence>
<dbReference type="PANTHER" id="PTHR10429">
    <property type="entry name" value="DNA-3-METHYLADENINE GLYCOSYLASE"/>
    <property type="match status" value="1"/>
</dbReference>
<organism evidence="6 7">
    <name type="scientific">Dokdonella ginsengisoli</name>
    <dbReference type="NCBI Taxonomy" id="363846"/>
    <lineage>
        <taxon>Bacteria</taxon>
        <taxon>Pseudomonadati</taxon>
        <taxon>Pseudomonadota</taxon>
        <taxon>Gammaproteobacteria</taxon>
        <taxon>Lysobacterales</taxon>
        <taxon>Rhodanobacteraceae</taxon>
        <taxon>Dokdonella</taxon>
    </lineage>
</organism>
<keyword evidence="3 5" id="KW-0378">Hydrolase</keyword>
<reference evidence="7" key="1">
    <citation type="journal article" date="2019" name="Int. J. Syst. Evol. Microbiol.">
        <title>The Global Catalogue of Microorganisms (GCM) 10K type strain sequencing project: providing services to taxonomists for standard genome sequencing and annotation.</title>
        <authorList>
            <consortium name="The Broad Institute Genomics Platform"/>
            <consortium name="The Broad Institute Genome Sequencing Center for Infectious Disease"/>
            <person name="Wu L."/>
            <person name="Ma J."/>
        </authorList>
    </citation>
    <scope>NUCLEOTIDE SEQUENCE [LARGE SCALE GENOMIC DNA]</scope>
    <source>
        <strain evidence="7">CCUG 30340</strain>
    </source>
</reference>